<dbReference type="Gene3D" id="3.30.565.10">
    <property type="entry name" value="Histidine kinase-like ATPase, C-terminal domain"/>
    <property type="match status" value="1"/>
</dbReference>
<dbReference type="Pfam" id="PF13188">
    <property type="entry name" value="PAS_8"/>
    <property type="match status" value="1"/>
</dbReference>
<feature type="coiled-coil region" evidence="2">
    <location>
        <begin position="23"/>
        <end position="64"/>
    </location>
</feature>
<dbReference type="InterPro" id="IPR000014">
    <property type="entry name" value="PAS"/>
</dbReference>
<dbReference type="InterPro" id="IPR036890">
    <property type="entry name" value="HATPase_C_sf"/>
</dbReference>
<dbReference type="SUPFAM" id="SSF47384">
    <property type="entry name" value="Homodimeric domain of signal transducing histidine kinase"/>
    <property type="match status" value="1"/>
</dbReference>
<dbReference type="Gene3D" id="3.30.450.20">
    <property type="entry name" value="PAS domain"/>
    <property type="match status" value="1"/>
</dbReference>
<dbReference type="SMART" id="SM00388">
    <property type="entry name" value="HisKA"/>
    <property type="match status" value="1"/>
</dbReference>
<dbReference type="PROSITE" id="PS50112">
    <property type="entry name" value="PAS"/>
    <property type="match status" value="1"/>
</dbReference>
<dbReference type="SMART" id="SM00091">
    <property type="entry name" value="PAS"/>
    <property type="match status" value="1"/>
</dbReference>
<dbReference type="Gene3D" id="1.10.287.130">
    <property type="match status" value="1"/>
</dbReference>
<feature type="domain" description="Histidine kinase" evidence="3">
    <location>
        <begin position="176"/>
        <end position="383"/>
    </location>
</feature>
<keyword evidence="2" id="KW-0175">Coiled coil</keyword>
<dbReference type="InterPro" id="IPR005467">
    <property type="entry name" value="His_kinase_dom"/>
</dbReference>
<keyword evidence="5" id="KW-0966">Cell projection</keyword>
<dbReference type="InterPro" id="IPR035965">
    <property type="entry name" value="PAS-like_dom_sf"/>
</dbReference>
<dbReference type="CDD" id="cd00130">
    <property type="entry name" value="PAS"/>
    <property type="match status" value="1"/>
</dbReference>
<name>A0A3B0Y5H0_9ZZZZ</name>
<evidence type="ECO:0000313" key="5">
    <source>
        <dbReference type="EMBL" id="VAW72090.1"/>
    </source>
</evidence>
<keyword evidence="5" id="KW-0282">Flagellum</keyword>
<accession>A0A3B0Y5H0</accession>
<dbReference type="InterPro" id="IPR004358">
    <property type="entry name" value="Sig_transdc_His_kin-like_C"/>
</dbReference>
<sequence length="415" mass="45813">MQISKEKKAEELESAFSTFNALSAQLAESYQALEHRVSVLTEELNKSRHERERQLAEKERLANRLSLLLDLLPGGVVVLDGEGTITECNPAALALLGGPLIGEPWHDVIMRSFEPDINEGSEINLRNGKRITINSQSLGNEPGKIVLMTDITEQHAMQTMLNRHYRLSTMGDMAASLAHQIRTPLATAMLYISHLNKPVVDDADRLRTLDKVISRLRYLDHMVNDMLQYVKSGTFEMESVDLGRLLDDVTQSLEPQIKLHKGQLKIDRNLRNKKIKGNHDALLGALINIVNNAIQVKGAGIIVTIGFKEIQAGKLKMTIADNGPGIDKDIISDLFTPFFTTRPDGTGLGLAVVHTIIEAHQGYIDAVNQARGAVFTVCLPLANQGDVLGKAFKSDRSCLLELARPNEVNQYASSK</sequence>
<dbReference type="InterPro" id="IPR003594">
    <property type="entry name" value="HATPase_dom"/>
</dbReference>
<keyword evidence="1" id="KW-0597">Phosphoprotein</keyword>
<evidence type="ECO:0000259" key="3">
    <source>
        <dbReference type="PROSITE" id="PS50109"/>
    </source>
</evidence>
<dbReference type="InterPro" id="IPR003661">
    <property type="entry name" value="HisK_dim/P_dom"/>
</dbReference>
<dbReference type="EMBL" id="UOFL01000034">
    <property type="protein sequence ID" value="VAW72090.1"/>
    <property type="molecule type" value="Genomic_DNA"/>
</dbReference>
<dbReference type="AlphaFoldDB" id="A0A3B0Y5H0"/>
<dbReference type="SMART" id="SM00387">
    <property type="entry name" value="HATPase_c"/>
    <property type="match status" value="1"/>
</dbReference>
<dbReference type="Pfam" id="PF00512">
    <property type="entry name" value="HisKA"/>
    <property type="match status" value="1"/>
</dbReference>
<dbReference type="SUPFAM" id="SSF55874">
    <property type="entry name" value="ATPase domain of HSP90 chaperone/DNA topoisomerase II/histidine kinase"/>
    <property type="match status" value="1"/>
</dbReference>
<keyword evidence="5" id="KW-0969">Cilium</keyword>
<evidence type="ECO:0000259" key="4">
    <source>
        <dbReference type="PROSITE" id="PS50112"/>
    </source>
</evidence>
<feature type="domain" description="PAS" evidence="4">
    <location>
        <begin position="61"/>
        <end position="97"/>
    </location>
</feature>
<dbReference type="PANTHER" id="PTHR43065:SF29">
    <property type="entry name" value="SENSOR PROTEIN KINASE FLES"/>
    <property type="match status" value="1"/>
</dbReference>
<dbReference type="SUPFAM" id="SSF55785">
    <property type="entry name" value="PYP-like sensor domain (PAS domain)"/>
    <property type="match status" value="1"/>
</dbReference>
<proteinExistence type="predicted"/>
<dbReference type="PRINTS" id="PR00344">
    <property type="entry name" value="BCTRLSENSOR"/>
</dbReference>
<evidence type="ECO:0000256" key="2">
    <source>
        <dbReference type="SAM" id="Coils"/>
    </source>
</evidence>
<dbReference type="PROSITE" id="PS50109">
    <property type="entry name" value="HIS_KIN"/>
    <property type="match status" value="1"/>
</dbReference>
<dbReference type="GO" id="GO:0000155">
    <property type="term" value="F:phosphorelay sensor kinase activity"/>
    <property type="evidence" value="ECO:0007669"/>
    <property type="project" value="InterPro"/>
</dbReference>
<dbReference type="InterPro" id="IPR036097">
    <property type="entry name" value="HisK_dim/P_sf"/>
</dbReference>
<dbReference type="Pfam" id="PF02518">
    <property type="entry name" value="HATPase_c"/>
    <property type="match status" value="1"/>
</dbReference>
<dbReference type="PANTHER" id="PTHR43065">
    <property type="entry name" value="SENSOR HISTIDINE KINASE"/>
    <property type="match status" value="1"/>
</dbReference>
<organism evidence="5">
    <name type="scientific">hydrothermal vent metagenome</name>
    <dbReference type="NCBI Taxonomy" id="652676"/>
    <lineage>
        <taxon>unclassified sequences</taxon>
        <taxon>metagenomes</taxon>
        <taxon>ecological metagenomes</taxon>
    </lineage>
</organism>
<gene>
    <name evidence="5" type="ORF">MNBD_GAMMA12-3047</name>
</gene>
<keyword evidence="5" id="KW-0418">Kinase</keyword>
<evidence type="ECO:0000256" key="1">
    <source>
        <dbReference type="ARBA" id="ARBA00022553"/>
    </source>
</evidence>
<keyword evidence="5" id="KW-0808">Transferase</keyword>
<dbReference type="CDD" id="cd00082">
    <property type="entry name" value="HisKA"/>
    <property type="match status" value="1"/>
</dbReference>
<reference evidence="5" key="1">
    <citation type="submission" date="2018-06" db="EMBL/GenBank/DDBJ databases">
        <authorList>
            <person name="Zhirakovskaya E."/>
        </authorList>
    </citation>
    <scope>NUCLEOTIDE SEQUENCE</scope>
</reference>
<protein>
    <submittedName>
        <fullName evidence="5">Flagellar sensor histidine kinase FleS</fullName>
    </submittedName>
</protein>